<dbReference type="Proteomes" id="UP000186698">
    <property type="component" value="Chromosome 1L"/>
</dbReference>
<keyword evidence="5" id="KW-0175">Coiled coil</keyword>
<comment type="function">
    <text evidence="3">Rab9 effector required for endosome to trans-Golgi network (TGN) transport.</text>
</comment>
<dbReference type="AlphaFoldDB" id="A0A8J1MHQ5"/>
<reference evidence="7" key="1">
    <citation type="submission" date="2025-08" db="UniProtKB">
        <authorList>
            <consortium name="RefSeq"/>
        </authorList>
    </citation>
    <scope>IDENTIFICATION</scope>
    <source>
        <strain evidence="7">J_2021</strain>
        <tissue evidence="7">Erythrocytes</tissue>
    </source>
</reference>
<dbReference type="GeneID" id="108714819"/>
<dbReference type="RefSeq" id="XP_041440610.1">
    <property type="nucleotide sequence ID" value="XM_041584676.1"/>
</dbReference>
<sequence length="659" mass="74558">MGQFIRTPLTCLGGFEVWEGSWEQEYSKKTTQTPSLHVVPGQASCSGESKIYYRISIQLKEALYKIEDADNRPKRNNVRICGLPESITDDEDPPRDIILRQNFHQCAQEVLQKLGLADSSSQTNLQNKLTPLWKEAKAGSPKPGLTPYTFSCKKMALASGHWVQKDVLGDPPTPRHGHALAVAGNIAFIFGGCATSRSLDEEPMYLNDFYMLSISQSDLTWEVIPQNGHIPSPREGHSMCVVKRKIYLFGGRSEQNANESLSGMYAFDLGTLEWKKLIANGKAPATLWHSVAAVDENIFVFGGLCHGKIMDDLSIFNTVSESWVPIKTTGSIPDARMGHAFATVGQQIYMFGGCSSAFDYNTDVYVLDTATLIWKLCDVKGEKPSGRKNHTFTAHHDKDIYLFGGFQESEHGTKMLKYDVMKLSLAKMKWKRPLYFGIPPACRYGHTAFVLHSHLFVFGGKNEDGDFNDVMGMKLINPSDRQPIMKDILIECGIQGISNGFTPTKIPKVKYELSEPEPPRNISPALFTEIKACNYISARNEAMGKITMAFDLLDTEFKKLDLERTRFAQSQAAFQQEKQAFNKQYQIQQQEVQEMLEKHKLQNEAWLKARAEENDKERMEISKLREEILLEQKKIKEEQQAIEKRNQQLMSIMQQFKGM</sequence>
<dbReference type="OrthoDB" id="10251809at2759"/>
<organism evidence="6 7">
    <name type="scientific">Xenopus laevis</name>
    <name type="common">African clawed frog</name>
    <dbReference type="NCBI Taxonomy" id="8355"/>
    <lineage>
        <taxon>Eukaryota</taxon>
        <taxon>Metazoa</taxon>
        <taxon>Chordata</taxon>
        <taxon>Craniata</taxon>
        <taxon>Vertebrata</taxon>
        <taxon>Euteleostomi</taxon>
        <taxon>Amphibia</taxon>
        <taxon>Batrachia</taxon>
        <taxon>Anura</taxon>
        <taxon>Pipoidea</taxon>
        <taxon>Pipidae</taxon>
        <taxon>Xenopodinae</taxon>
        <taxon>Xenopus</taxon>
        <taxon>Xenopus</taxon>
    </lineage>
</organism>
<accession>A0A8J1MHQ5</accession>
<gene>
    <name evidence="7" type="primary">LOC108714819</name>
</gene>
<dbReference type="PANTHER" id="PTHR46647">
    <property type="entry name" value="RAB9 EFFECTOR PROTEIN WITH KELCH MOTIFS"/>
    <property type="match status" value="1"/>
</dbReference>
<evidence type="ECO:0000256" key="3">
    <source>
        <dbReference type="ARBA" id="ARBA00037224"/>
    </source>
</evidence>
<dbReference type="Pfam" id="PF24681">
    <property type="entry name" value="Kelch_KLHDC2_KLHL20_DRC7"/>
    <property type="match status" value="1"/>
</dbReference>
<keyword evidence="1" id="KW-0880">Kelch repeat</keyword>
<dbReference type="SUPFAM" id="SSF117281">
    <property type="entry name" value="Kelch motif"/>
    <property type="match status" value="1"/>
</dbReference>
<evidence type="ECO:0000313" key="6">
    <source>
        <dbReference type="Proteomes" id="UP000186698"/>
    </source>
</evidence>
<dbReference type="SUPFAM" id="SSF50965">
    <property type="entry name" value="Galactose oxidase, central domain"/>
    <property type="match status" value="1"/>
</dbReference>
<dbReference type="KEGG" id="xla:108714819"/>
<protein>
    <recommendedName>
        <fullName evidence="4">Rab9 effector protein with kelch motifs</fullName>
    </recommendedName>
</protein>
<evidence type="ECO:0000256" key="1">
    <source>
        <dbReference type="ARBA" id="ARBA00022441"/>
    </source>
</evidence>
<dbReference type="InterPro" id="IPR015915">
    <property type="entry name" value="Kelch-typ_b-propeller"/>
</dbReference>
<dbReference type="Gene3D" id="2.120.10.80">
    <property type="entry name" value="Kelch-type beta propeller"/>
    <property type="match status" value="2"/>
</dbReference>
<evidence type="ECO:0000256" key="4">
    <source>
        <dbReference type="ARBA" id="ARBA00039295"/>
    </source>
</evidence>
<evidence type="ECO:0000313" key="7">
    <source>
        <dbReference type="RefSeq" id="XP_041440610.1"/>
    </source>
</evidence>
<dbReference type="InterPro" id="IPR011043">
    <property type="entry name" value="Gal_Oxase/kelch_b-propeller"/>
</dbReference>
<evidence type="ECO:0000256" key="2">
    <source>
        <dbReference type="ARBA" id="ARBA00022737"/>
    </source>
</evidence>
<feature type="coiled-coil region" evidence="5">
    <location>
        <begin position="578"/>
        <end position="655"/>
    </location>
</feature>
<dbReference type="PANTHER" id="PTHR46647:SF1">
    <property type="entry name" value="RAB9 EFFECTOR PROTEIN WITH KELCH MOTIFS"/>
    <property type="match status" value="1"/>
</dbReference>
<keyword evidence="6" id="KW-1185">Reference proteome</keyword>
<proteinExistence type="predicted"/>
<keyword evidence="2" id="KW-0677">Repeat</keyword>
<evidence type="ECO:0000256" key="5">
    <source>
        <dbReference type="SAM" id="Coils"/>
    </source>
</evidence>
<name>A0A8J1MHQ5_XENLA</name>
<dbReference type="InterPro" id="IPR052124">
    <property type="entry name" value="Rab9_kelch_effector"/>
</dbReference>